<protein>
    <submittedName>
        <fullName evidence="2">Uncharacterized protein</fullName>
    </submittedName>
</protein>
<dbReference type="AlphaFoldDB" id="A0A9K3HK63"/>
<feature type="region of interest" description="Disordered" evidence="1">
    <location>
        <begin position="96"/>
        <end position="124"/>
    </location>
</feature>
<dbReference type="EMBL" id="MNCJ02000327">
    <property type="protein sequence ID" value="KAF5779909.1"/>
    <property type="molecule type" value="Genomic_DNA"/>
</dbReference>
<accession>A0A9K3HK63</accession>
<proteinExistence type="predicted"/>
<keyword evidence="3" id="KW-1185">Reference proteome</keyword>
<reference evidence="2" key="1">
    <citation type="journal article" date="2017" name="Nature">
        <title>The sunflower genome provides insights into oil metabolism, flowering and Asterid evolution.</title>
        <authorList>
            <person name="Badouin H."/>
            <person name="Gouzy J."/>
            <person name="Grassa C.J."/>
            <person name="Murat F."/>
            <person name="Staton S.E."/>
            <person name="Cottret L."/>
            <person name="Lelandais-Briere C."/>
            <person name="Owens G.L."/>
            <person name="Carrere S."/>
            <person name="Mayjonade B."/>
            <person name="Legrand L."/>
            <person name="Gill N."/>
            <person name="Kane N.C."/>
            <person name="Bowers J.E."/>
            <person name="Hubner S."/>
            <person name="Bellec A."/>
            <person name="Berard A."/>
            <person name="Berges H."/>
            <person name="Blanchet N."/>
            <person name="Boniface M.C."/>
            <person name="Brunel D."/>
            <person name="Catrice O."/>
            <person name="Chaidir N."/>
            <person name="Claudel C."/>
            <person name="Donnadieu C."/>
            <person name="Faraut T."/>
            <person name="Fievet G."/>
            <person name="Helmstetter N."/>
            <person name="King M."/>
            <person name="Knapp S.J."/>
            <person name="Lai Z."/>
            <person name="Le Paslier M.C."/>
            <person name="Lippi Y."/>
            <person name="Lorenzon L."/>
            <person name="Mandel J.R."/>
            <person name="Marage G."/>
            <person name="Marchand G."/>
            <person name="Marquand E."/>
            <person name="Bret-Mestries E."/>
            <person name="Morien E."/>
            <person name="Nambeesan S."/>
            <person name="Nguyen T."/>
            <person name="Pegot-Espagnet P."/>
            <person name="Pouilly N."/>
            <person name="Raftis F."/>
            <person name="Sallet E."/>
            <person name="Schiex T."/>
            <person name="Thomas J."/>
            <person name="Vandecasteele C."/>
            <person name="Vares D."/>
            <person name="Vear F."/>
            <person name="Vautrin S."/>
            <person name="Crespi M."/>
            <person name="Mangin B."/>
            <person name="Burke J.M."/>
            <person name="Salse J."/>
            <person name="Munos S."/>
            <person name="Vincourt P."/>
            <person name="Rieseberg L.H."/>
            <person name="Langlade N.B."/>
        </authorList>
    </citation>
    <scope>NUCLEOTIDE SEQUENCE</scope>
    <source>
        <tissue evidence="2">Leaves</tissue>
    </source>
</reference>
<evidence type="ECO:0000256" key="1">
    <source>
        <dbReference type="SAM" id="MobiDB-lite"/>
    </source>
</evidence>
<gene>
    <name evidence="2" type="ORF">HanXRQr2_Chr12g0565001</name>
</gene>
<evidence type="ECO:0000313" key="2">
    <source>
        <dbReference type="EMBL" id="KAF5779909.1"/>
    </source>
</evidence>
<organism evidence="2 3">
    <name type="scientific">Helianthus annuus</name>
    <name type="common">Common sunflower</name>
    <dbReference type="NCBI Taxonomy" id="4232"/>
    <lineage>
        <taxon>Eukaryota</taxon>
        <taxon>Viridiplantae</taxon>
        <taxon>Streptophyta</taxon>
        <taxon>Embryophyta</taxon>
        <taxon>Tracheophyta</taxon>
        <taxon>Spermatophyta</taxon>
        <taxon>Magnoliopsida</taxon>
        <taxon>eudicotyledons</taxon>
        <taxon>Gunneridae</taxon>
        <taxon>Pentapetalae</taxon>
        <taxon>asterids</taxon>
        <taxon>campanulids</taxon>
        <taxon>Asterales</taxon>
        <taxon>Asteraceae</taxon>
        <taxon>Asteroideae</taxon>
        <taxon>Heliantheae alliance</taxon>
        <taxon>Heliantheae</taxon>
        <taxon>Helianthus</taxon>
    </lineage>
</organism>
<sequence>MKCLRKLLIRGPFQSILLHLLRDRPCTFIFLNLRLHDTSLNLVGKKYEAPYARVSSFEDQSTRNSEYAKAVPHHQAAFGGNGTAAYVSNLKMEKIPEKPQSKGGFRRLGKKTPSVQPPPPQVDTLKSLISADEHAQKSSRRLFSFQFRGEKKATSSGS</sequence>
<reference evidence="2" key="2">
    <citation type="submission" date="2020-06" db="EMBL/GenBank/DDBJ databases">
        <title>Helianthus annuus Genome sequencing and assembly Release 2.</title>
        <authorList>
            <person name="Gouzy J."/>
            <person name="Langlade N."/>
            <person name="Munos S."/>
        </authorList>
    </citation>
    <scope>NUCLEOTIDE SEQUENCE</scope>
    <source>
        <tissue evidence="2">Leaves</tissue>
    </source>
</reference>
<dbReference type="Gramene" id="mRNA:HanXRQr2_Chr12g0565001">
    <property type="protein sequence ID" value="mRNA:HanXRQr2_Chr12g0565001"/>
    <property type="gene ID" value="HanXRQr2_Chr12g0565001"/>
</dbReference>
<name>A0A9K3HK63_HELAN</name>
<dbReference type="Proteomes" id="UP000215914">
    <property type="component" value="Unassembled WGS sequence"/>
</dbReference>
<comment type="caution">
    <text evidence="2">The sequence shown here is derived from an EMBL/GenBank/DDBJ whole genome shotgun (WGS) entry which is preliminary data.</text>
</comment>
<evidence type="ECO:0000313" key="3">
    <source>
        <dbReference type="Proteomes" id="UP000215914"/>
    </source>
</evidence>